<name>A0A8J8CC23_9ARCH</name>
<reference evidence="7" key="1">
    <citation type="submission" date="2021-04" db="EMBL/GenBank/DDBJ databases">
        <title>Genomic insights into ecological role and evolution of a novel Thermoplasmata order Candidatus Sysuiplasmatales.</title>
        <authorList>
            <person name="Yuan Y."/>
        </authorList>
    </citation>
    <scope>NUCLEOTIDE SEQUENCE</scope>
    <source>
        <strain evidence="7">YP2-bin.285</strain>
    </source>
</reference>
<dbReference type="EMBL" id="JAGVSJ010000051">
    <property type="protein sequence ID" value="MBX8632684.1"/>
    <property type="molecule type" value="Genomic_DNA"/>
</dbReference>
<dbReference type="Proteomes" id="UP000716004">
    <property type="component" value="Unassembled WGS sequence"/>
</dbReference>
<evidence type="ECO:0000256" key="3">
    <source>
        <dbReference type="ARBA" id="ARBA00022989"/>
    </source>
</evidence>
<dbReference type="GO" id="GO:0016020">
    <property type="term" value="C:membrane"/>
    <property type="evidence" value="ECO:0007669"/>
    <property type="project" value="UniProtKB-SubCell"/>
</dbReference>
<dbReference type="Pfam" id="PF01545">
    <property type="entry name" value="Cation_efflux"/>
    <property type="match status" value="1"/>
</dbReference>
<sequence length="213" mass="23564">PYLSPAKDRVVDALSLSFIFLVNRMARKPSDAHHSYDFHRIETLLNTSLILLFIAMAAYSALVTTQLLLANAVRSPGSAVIPSIAALVLLLIAAFFMDKDEKSNFSVLFIHTIQDLGAIMVTLAFSLASAYFTGLPLDYIGSYAVLVIILYGNRKMFGRNINILLGGSPVSIREVEDMVRAEFPNAHHLHIWDICQHQRVATLHLSIPSSLKL</sequence>
<evidence type="ECO:0000313" key="7">
    <source>
        <dbReference type="EMBL" id="MBX8632684.1"/>
    </source>
</evidence>
<feature type="transmembrane region" description="Helical" evidence="5">
    <location>
        <begin position="108"/>
        <end position="128"/>
    </location>
</feature>
<evidence type="ECO:0000259" key="6">
    <source>
        <dbReference type="Pfam" id="PF01545"/>
    </source>
</evidence>
<organism evidence="7 8">
    <name type="scientific">Candidatus Sysuiplasma superficiale</name>
    <dbReference type="NCBI Taxonomy" id="2823368"/>
    <lineage>
        <taxon>Archaea</taxon>
        <taxon>Methanobacteriati</taxon>
        <taxon>Thermoplasmatota</taxon>
        <taxon>Thermoplasmata</taxon>
        <taxon>Candidatus Sysuiplasmatales</taxon>
        <taxon>Candidatus Sysuiplasmataceae</taxon>
        <taxon>Candidatus Sysuiplasma</taxon>
    </lineage>
</organism>
<evidence type="ECO:0000256" key="2">
    <source>
        <dbReference type="ARBA" id="ARBA00022692"/>
    </source>
</evidence>
<dbReference type="GO" id="GO:0008324">
    <property type="term" value="F:monoatomic cation transmembrane transporter activity"/>
    <property type="evidence" value="ECO:0007669"/>
    <property type="project" value="InterPro"/>
</dbReference>
<evidence type="ECO:0000256" key="4">
    <source>
        <dbReference type="ARBA" id="ARBA00023136"/>
    </source>
</evidence>
<feature type="non-terminal residue" evidence="7">
    <location>
        <position position="1"/>
    </location>
</feature>
<comment type="caution">
    <text evidence="7">The sequence shown here is derived from an EMBL/GenBank/DDBJ whole genome shotgun (WGS) entry which is preliminary data.</text>
</comment>
<keyword evidence="4 5" id="KW-0472">Membrane</keyword>
<proteinExistence type="predicted"/>
<dbReference type="Gene3D" id="1.20.1510.10">
    <property type="entry name" value="Cation efflux protein transmembrane domain"/>
    <property type="match status" value="1"/>
</dbReference>
<dbReference type="InterPro" id="IPR027469">
    <property type="entry name" value="Cation_efflux_TMD_sf"/>
</dbReference>
<keyword evidence="2 5" id="KW-0812">Transmembrane</keyword>
<feature type="transmembrane region" description="Helical" evidence="5">
    <location>
        <begin position="49"/>
        <end position="73"/>
    </location>
</feature>
<protein>
    <submittedName>
        <fullName evidence="7">Cation transporter</fullName>
    </submittedName>
</protein>
<dbReference type="InterPro" id="IPR058533">
    <property type="entry name" value="Cation_efflux_TM"/>
</dbReference>
<feature type="transmembrane region" description="Helical" evidence="5">
    <location>
        <begin position="134"/>
        <end position="152"/>
    </location>
</feature>
<evidence type="ECO:0000256" key="5">
    <source>
        <dbReference type="SAM" id="Phobius"/>
    </source>
</evidence>
<evidence type="ECO:0000256" key="1">
    <source>
        <dbReference type="ARBA" id="ARBA00004141"/>
    </source>
</evidence>
<keyword evidence="3 5" id="KW-1133">Transmembrane helix</keyword>
<dbReference type="SUPFAM" id="SSF161111">
    <property type="entry name" value="Cation efflux protein transmembrane domain-like"/>
    <property type="match status" value="1"/>
</dbReference>
<accession>A0A8J8CC23</accession>
<comment type="subcellular location">
    <subcellularLocation>
        <location evidence="1">Membrane</location>
        <topology evidence="1">Multi-pass membrane protein</topology>
    </subcellularLocation>
</comment>
<feature type="transmembrane region" description="Helical" evidence="5">
    <location>
        <begin position="79"/>
        <end position="96"/>
    </location>
</feature>
<dbReference type="AlphaFoldDB" id="A0A8J8CC23"/>
<gene>
    <name evidence="7" type="ORF">J9259_09275</name>
</gene>
<evidence type="ECO:0000313" key="8">
    <source>
        <dbReference type="Proteomes" id="UP000716004"/>
    </source>
</evidence>
<feature type="domain" description="Cation efflux protein transmembrane" evidence="6">
    <location>
        <begin position="8"/>
        <end position="165"/>
    </location>
</feature>